<proteinExistence type="predicted"/>
<keyword evidence="8" id="KW-1185">Reference proteome</keyword>
<keyword evidence="1" id="KW-0547">Nucleotide-binding</keyword>
<dbReference type="GO" id="GO:0005634">
    <property type="term" value="C:nucleus"/>
    <property type="evidence" value="ECO:0007669"/>
    <property type="project" value="TreeGrafter"/>
</dbReference>
<dbReference type="GO" id="GO:0000731">
    <property type="term" value="P:DNA synthesis involved in DNA repair"/>
    <property type="evidence" value="ECO:0007669"/>
    <property type="project" value="TreeGrafter"/>
</dbReference>
<evidence type="ECO:0000259" key="5">
    <source>
        <dbReference type="Pfam" id="PF12002"/>
    </source>
</evidence>
<dbReference type="PANTHER" id="PTHR13779">
    <property type="entry name" value="WERNER HELICASE-INTERACTING PROTEIN 1 FAMILY MEMBER"/>
    <property type="match status" value="1"/>
</dbReference>
<dbReference type="HOGENOM" id="CLU_017985_0_3_1"/>
<evidence type="ECO:0000256" key="1">
    <source>
        <dbReference type="ARBA" id="ARBA00022741"/>
    </source>
</evidence>
<evidence type="ECO:0000313" key="8">
    <source>
        <dbReference type="Proteomes" id="UP000054248"/>
    </source>
</evidence>
<dbReference type="SUPFAM" id="SSF48019">
    <property type="entry name" value="post-AAA+ oligomerization domain-like"/>
    <property type="match status" value="1"/>
</dbReference>
<reference evidence="8" key="2">
    <citation type="submission" date="2015-01" db="EMBL/GenBank/DDBJ databases">
        <title>Evolutionary Origins and Diversification of the Mycorrhizal Mutualists.</title>
        <authorList>
            <consortium name="DOE Joint Genome Institute"/>
            <consortium name="Mycorrhizal Genomics Consortium"/>
            <person name="Kohler A."/>
            <person name="Kuo A."/>
            <person name="Nagy L.G."/>
            <person name="Floudas D."/>
            <person name="Copeland A."/>
            <person name="Barry K.W."/>
            <person name="Cichocki N."/>
            <person name="Veneault-Fourrey C."/>
            <person name="LaButti K."/>
            <person name="Lindquist E.A."/>
            <person name="Lipzen A."/>
            <person name="Lundell T."/>
            <person name="Morin E."/>
            <person name="Murat C."/>
            <person name="Riley R."/>
            <person name="Ohm R."/>
            <person name="Sun H."/>
            <person name="Tunlid A."/>
            <person name="Henrissat B."/>
            <person name="Grigoriev I.V."/>
            <person name="Hibbett D.S."/>
            <person name="Martin F."/>
        </authorList>
    </citation>
    <scope>NUCLEOTIDE SEQUENCE [LARGE SCALE GENOMIC DNA]</scope>
    <source>
        <strain evidence="8">MUT 4182</strain>
    </source>
</reference>
<keyword evidence="2" id="KW-0067">ATP-binding</keyword>
<dbReference type="InterPro" id="IPR008921">
    <property type="entry name" value="DNA_pol3_clamp-load_cplx_C"/>
</dbReference>
<accession>A0A0C3QUW4</accession>
<dbReference type="Gene3D" id="1.20.272.10">
    <property type="match status" value="1"/>
</dbReference>
<feature type="domain" description="ATPase AAA-type core" evidence="4">
    <location>
        <begin position="9"/>
        <end position="85"/>
    </location>
</feature>
<evidence type="ECO:0000256" key="3">
    <source>
        <dbReference type="SAM" id="MobiDB-lite"/>
    </source>
</evidence>
<evidence type="ECO:0000259" key="4">
    <source>
        <dbReference type="Pfam" id="PF00004"/>
    </source>
</evidence>
<sequence length="390" mass="43485">MVELSATSSGTQEVRAAFEEAKNTLKLTGRRTVLFMDEIHRFNKSQQDLFLPYVEQGLVQLVGATTENPSFRINNALLSRCRVFVLERLTDENMRAILERTLQKVAPGSDTEPPRAGTPEPPASSPLTVDRHHRVSDNVLNSIVRYSQGDARTALSLLELAINAPPSANEDVLLKNLRKSVVARFDRTGDDHYDMISALHKSVRGSDGSAAMYWLARMLTAGEDPLYIARRCIVMASEDIGLANDRALPLAIAAYNACQIIGMPECRINLAHLVAYLAESPKSTRSYEAYNRAEEAAKEDPAVPVPLNICNAPTGLMKELGYGRGYLYNPTYAHPVHNDFLPLQYKQEGFLRADGDLEGKVWDEDLLRQWEYMDNSGKDWEGRSKGEKAE</sequence>
<dbReference type="GO" id="GO:0016887">
    <property type="term" value="F:ATP hydrolysis activity"/>
    <property type="evidence" value="ECO:0007669"/>
    <property type="project" value="InterPro"/>
</dbReference>
<dbReference type="GO" id="GO:0017116">
    <property type="term" value="F:single-stranded DNA helicase activity"/>
    <property type="evidence" value="ECO:0007669"/>
    <property type="project" value="TreeGrafter"/>
</dbReference>
<reference evidence="7 8" key="1">
    <citation type="submission" date="2014-04" db="EMBL/GenBank/DDBJ databases">
        <authorList>
            <consortium name="DOE Joint Genome Institute"/>
            <person name="Kuo A."/>
            <person name="Girlanda M."/>
            <person name="Perotto S."/>
            <person name="Kohler A."/>
            <person name="Nagy L.G."/>
            <person name="Floudas D."/>
            <person name="Copeland A."/>
            <person name="Barry K.W."/>
            <person name="Cichocki N."/>
            <person name="Veneault-Fourrey C."/>
            <person name="LaButti K."/>
            <person name="Lindquist E.A."/>
            <person name="Lipzen A."/>
            <person name="Lundell T."/>
            <person name="Morin E."/>
            <person name="Murat C."/>
            <person name="Sun H."/>
            <person name="Tunlid A."/>
            <person name="Henrissat B."/>
            <person name="Grigoriev I.V."/>
            <person name="Hibbett D.S."/>
            <person name="Martin F."/>
            <person name="Nordberg H.P."/>
            <person name="Cantor M.N."/>
            <person name="Hua S.X."/>
        </authorList>
    </citation>
    <scope>NUCLEOTIDE SEQUENCE [LARGE SCALE GENOMIC DNA]</scope>
    <source>
        <strain evidence="7 8">MUT 4182</strain>
    </source>
</reference>
<name>A0A0C3QUW4_9AGAM</name>
<evidence type="ECO:0000313" key="7">
    <source>
        <dbReference type="EMBL" id="KIO32309.1"/>
    </source>
</evidence>
<dbReference type="Gene3D" id="1.10.3710.10">
    <property type="entry name" value="DNA polymerase III clamp loader subunits, C-terminal domain"/>
    <property type="match status" value="1"/>
</dbReference>
<dbReference type="Pfam" id="PF12002">
    <property type="entry name" value="MgsA_C"/>
    <property type="match status" value="1"/>
</dbReference>
<dbReference type="InterPro" id="IPR003959">
    <property type="entry name" value="ATPase_AAA_core"/>
</dbReference>
<feature type="domain" description="AAA C-terminal" evidence="6">
    <location>
        <begin position="132"/>
        <end position="204"/>
    </location>
</feature>
<dbReference type="STRING" id="1051891.A0A0C3QUW4"/>
<organism evidence="7 8">
    <name type="scientific">Tulasnella calospora MUT 4182</name>
    <dbReference type="NCBI Taxonomy" id="1051891"/>
    <lineage>
        <taxon>Eukaryota</taxon>
        <taxon>Fungi</taxon>
        <taxon>Dikarya</taxon>
        <taxon>Basidiomycota</taxon>
        <taxon>Agaricomycotina</taxon>
        <taxon>Agaricomycetes</taxon>
        <taxon>Cantharellales</taxon>
        <taxon>Tulasnellaceae</taxon>
        <taxon>Tulasnella</taxon>
    </lineage>
</organism>
<feature type="domain" description="MgsA AAA+ ATPase C-terminal" evidence="5">
    <location>
        <begin position="205"/>
        <end position="353"/>
    </location>
</feature>
<dbReference type="OrthoDB" id="10265467at2759"/>
<dbReference type="GO" id="GO:0006271">
    <property type="term" value="P:DNA strand elongation involved in DNA replication"/>
    <property type="evidence" value="ECO:0007669"/>
    <property type="project" value="UniProtKB-ARBA"/>
</dbReference>
<dbReference type="FunFam" id="1.20.272.10:FF:000001">
    <property type="entry name" value="Putative AAA family ATPase"/>
    <property type="match status" value="1"/>
</dbReference>
<dbReference type="SUPFAM" id="SSF52540">
    <property type="entry name" value="P-loop containing nucleoside triphosphate hydrolases"/>
    <property type="match status" value="1"/>
</dbReference>
<dbReference type="InterPro" id="IPR027417">
    <property type="entry name" value="P-loop_NTPase"/>
</dbReference>
<dbReference type="InterPro" id="IPR021886">
    <property type="entry name" value="MgsA_C"/>
</dbReference>
<dbReference type="Pfam" id="PF00004">
    <property type="entry name" value="AAA"/>
    <property type="match status" value="1"/>
</dbReference>
<gene>
    <name evidence="7" type="ORF">M407DRAFT_112573</name>
</gene>
<feature type="region of interest" description="Disordered" evidence="3">
    <location>
        <begin position="101"/>
        <end position="131"/>
    </location>
</feature>
<dbReference type="GO" id="GO:0005524">
    <property type="term" value="F:ATP binding"/>
    <property type="evidence" value="ECO:0007669"/>
    <property type="project" value="UniProtKB-KW"/>
</dbReference>
<evidence type="ECO:0008006" key="9">
    <source>
        <dbReference type="Google" id="ProtNLM"/>
    </source>
</evidence>
<dbReference type="PANTHER" id="PTHR13779:SF7">
    <property type="entry name" value="ATPASE WRNIP1"/>
    <property type="match status" value="1"/>
</dbReference>
<dbReference type="GO" id="GO:0003677">
    <property type="term" value="F:DNA binding"/>
    <property type="evidence" value="ECO:0007669"/>
    <property type="project" value="InterPro"/>
</dbReference>
<dbReference type="GO" id="GO:0008047">
    <property type="term" value="F:enzyme activator activity"/>
    <property type="evidence" value="ECO:0007669"/>
    <property type="project" value="TreeGrafter"/>
</dbReference>
<dbReference type="EMBL" id="KN822956">
    <property type="protein sequence ID" value="KIO32309.1"/>
    <property type="molecule type" value="Genomic_DNA"/>
</dbReference>
<dbReference type="InterPro" id="IPR051314">
    <property type="entry name" value="AAA_ATPase_RarA/MGS1/WRNIP1"/>
</dbReference>
<dbReference type="Gene3D" id="1.10.8.60">
    <property type="match status" value="1"/>
</dbReference>
<dbReference type="Gene3D" id="3.40.50.300">
    <property type="entry name" value="P-loop containing nucleotide triphosphate hydrolases"/>
    <property type="match status" value="1"/>
</dbReference>
<protein>
    <recommendedName>
        <fullName evidence="9">AAA+ ATPase domain-containing protein</fullName>
    </recommendedName>
</protein>
<dbReference type="InterPro" id="IPR032423">
    <property type="entry name" value="AAA_assoc_2"/>
</dbReference>
<dbReference type="CDD" id="cd18139">
    <property type="entry name" value="HLD_clamp_RarA"/>
    <property type="match status" value="1"/>
</dbReference>
<evidence type="ECO:0000256" key="2">
    <source>
        <dbReference type="ARBA" id="ARBA00022840"/>
    </source>
</evidence>
<evidence type="ECO:0000259" key="6">
    <source>
        <dbReference type="Pfam" id="PF16193"/>
    </source>
</evidence>
<dbReference type="Pfam" id="PF16193">
    <property type="entry name" value="AAA_assoc_2"/>
    <property type="match status" value="1"/>
</dbReference>
<dbReference type="AlphaFoldDB" id="A0A0C3QUW4"/>
<dbReference type="Proteomes" id="UP000054248">
    <property type="component" value="Unassembled WGS sequence"/>
</dbReference>